<dbReference type="EMBL" id="JAQQDW010000142">
    <property type="protein sequence ID" value="MFM0108827.1"/>
    <property type="molecule type" value="Genomic_DNA"/>
</dbReference>
<protein>
    <submittedName>
        <fullName evidence="1">Uncharacterized protein</fullName>
    </submittedName>
</protein>
<keyword evidence="2" id="KW-1185">Reference proteome</keyword>
<gene>
    <name evidence="1" type="ORF">PQR01_36905</name>
</gene>
<sequence>MKNPNDKRNAIVGALLAFVNLGEHEEREFIATMNLLLRVSPKKRREMIEQLRQDASRGEEFVGIAARRGPSPSSGLRSVDASFPPGC</sequence>
<comment type="caution">
    <text evidence="1">The sequence shown here is derived from an EMBL/GenBank/DDBJ whole genome shotgun (WGS) entry which is preliminary data.</text>
</comment>
<accession>A0ACC7NMV8</accession>
<dbReference type="Proteomes" id="UP001629235">
    <property type="component" value="Unassembled WGS sequence"/>
</dbReference>
<reference evidence="1 2" key="1">
    <citation type="journal article" date="2024" name="Chem. Sci.">
        <title>Discovery of megapolipeptins by genome mining of a Burkholderiales bacteria collection.</title>
        <authorList>
            <person name="Paulo B.S."/>
            <person name="Recchia M.J.J."/>
            <person name="Lee S."/>
            <person name="Fergusson C.H."/>
            <person name="Romanowski S.B."/>
            <person name="Hernandez A."/>
            <person name="Krull N."/>
            <person name="Liu D.Y."/>
            <person name="Cavanagh H."/>
            <person name="Bos A."/>
            <person name="Gray C.A."/>
            <person name="Murphy B.T."/>
            <person name="Linington R.G."/>
            <person name="Eustaquio A.S."/>
        </authorList>
    </citation>
    <scope>NUCLEOTIDE SEQUENCE [LARGE SCALE GENOMIC DNA]</scope>
    <source>
        <strain evidence="1 2">RL18-126-BIB-B</strain>
    </source>
</reference>
<evidence type="ECO:0000313" key="1">
    <source>
        <dbReference type="EMBL" id="MFM0108827.1"/>
    </source>
</evidence>
<organism evidence="1 2">
    <name type="scientific">Paraburkholderia rhynchosiae</name>
    <dbReference type="NCBI Taxonomy" id="487049"/>
    <lineage>
        <taxon>Bacteria</taxon>
        <taxon>Pseudomonadati</taxon>
        <taxon>Pseudomonadota</taxon>
        <taxon>Betaproteobacteria</taxon>
        <taxon>Burkholderiales</taxon>
        <taxon>Burkholderiaceae</taxon>
        <taxon>Paraburkholderia</taxon>
    </lineage>
</organism>
<evidence type="ECO:0000313" key="2">
    <source>
        <dbReference type="Proteomes" id="UP001629235"/>
    </source>
</evidence>
<proteinExistence type="predicted"/>
<name>A0ACC7NMV8_9BURK</name>